<dbReference type="SMART" id="SM00900">
    <property type="entry name" value="FMN_bind"/>
    <property type="match status" value="1"/>
</dbReference>
<keyword evidence="4" id="KW-1185">Reference proteome</keyword>
<proteinExistence type="predicted"/>
<protein>
    <submittedName>
        <fullName evidence="3">Uncharacterized protein with FMN-binding domain</fullName>
    </submittedName>
</protein>
<accession>A0A839QJ70</accession>
<gene>
    <name evidence="3" type="ORF">E9229_002649</name>
</gene>
<dbReference type="EMBL" id="JACHVS010000001">
    <property type="protein sequence ID" value="MBB2996458.1"/>
    <property type="molecule type" value="Genomic_DNA"/>
</dbReference>
<comment type="caution">
    <text evidence="3">The sequence shown here is derived from an EMBL/GenBank/DDBJ whole genome shotgun (WGS) entry which is preliminary data.</text>
</comment>
<dbReference type="AlphaFoldDB" id="A0A839QJ70"/>
<evidence type="ECO:0000313" key="4">
    <source>
        <dbReference type="Proteomes" id="UP000523000"/>
    </source>
</evidence>
<evidence type="ECO:0000256" key="1">
    <source>
        <dbReference type="SAM" id="MobiDB-lite"/>
    </source>
</evidence>
<dbReference type="Pfam" id="PF04205">
    <property type="entry name" value="FMN_bind"/>
    <property type="match status" value="1"/>
</dbReference>
<dbReference type="InterPro" id="IPR007329">
    <property type="entry name" value="FMN-bd"/>
</dbReference>
<reference evidence="3 4" key="1">
    <citation type="submission" date="2020-08" db="EMBL/GenBank/DDBJ databases">
        <title>Sequencing the genomes of 1000 actinobacteria strains.</title>
        <authorList>
            <person name="Klenk H.-P."/>
        </authorList>
    </citation>
    <scope>NUCLEOTIDE SEQUENCE [LARGE SCALE GENOMIC DNA]</scope>
    <source>
        <strain evidence="3 4">DSM 22826</strain>
    </source>
</reference>
<feature type="region of interest" description="Disordered" evidence="1">
    <location>
        <begin position="47"/>
        <end position="69"/>
    </location>
</feature>
<evidence type="ECO:0000259" key="2">
    <source>
        <dbReference type="SMART" id="SM00900"/>
    </source>
</evidence>
<dbReference type="Proteomes" id="UP000523000">
    <property type="component" value="Unassembled WGS sequence"/>
</dbReference>
<dbReference type="RefSeq" id="WP_312855687.1">
    <property type="nucleotide sequence ID" value="NZ_BAABGK010000012.1"/>
</dbReference>
<sequence length="158" mass="16054">MRTRGAVASVLASASILLVSWEMGLGQLAAEHAAATAPAERVAVASTRPGAGPSTTSPTPAKAKAPASGSYAGLTESTQYGNVQVRITVVAGKVTDVAALQLTDRDTRSVSISNQAAPILRQEILRAQKASVQTVSGATYTSDAYLSSLQSALDQAGL</sequence>
<organism evidence="3 4">
    <name type="scientific">Paeniglutamicibacter cryotolerans</name>
    <dbReference type="NCBI Taxonomy" id="670079"/>
    <lineage>
        <taxon>Bacteria</taxon>
        <taxon>Bacillati</taxon>
        <taxon>Actinomycetota</taxon>
        <taxon>Actinomycetes</taxon>
        <taxon>Micrococcales</taxon>
        <taxon>Micrococcaceae</taxon>
        <taxon>Paeniglutamicibacter</taxon>
    </lineage>
</organism>
<name>A0A839QJ70_9MICC</name>
<feature type="domain" description="FMN-binding" evidence="2">
    <location>
        <begin position="79"/>
        <end position="156"/>
    </location>
</feature>
<dbReference type="Gene3D" id="3.90.1010.20">
    <property type="match status" value="1"/>
</dbReference>
<dbReference type="GO" id="GO:0010181">
    <property type="term" value="F:FMN binding"/>
    <property type="evidence" value="ECO:0007669"/>
    <property type="project" value="InterPro"/>
</dbReference>
<evidence type="ECO:0000313" key="3">
    <source>
        <dbReference type="EMBL" id="MBB2996458.1"/>
    </source>
</evidence>
<dbReference type="GO" id="GO:0016020">
    <property type="term" value="C:membrane"/>
    <property type="evidence" value="ECO:0007669"/>
    <property type="project" value="InterPro"/>
</dbReference>